<dbReference type="Proteomes" id="UP000327157">
    <property type="component" value="Chromosome 17"/>
</dbReference>
<sequence>MSGSEGSNDEGSSSSGSRFELPRSSLESYEQEMLGNPHDHQTCIPSDEEAGDEHKFRDIALDIGASTSYALVVEAGILNAIPIFCSEFTADHLGKNLLDSKCQLEALRKSCYILNIVGIRLVHDGELPTDLPKGEPSFAQWWYYYKMRPAKSSTGYVYCIPYFDFPCSVDKVSKEGEASTKKGKKTMVVPVNNILFHKGARKHRVKLVLKPKSQEEVLKIAASKRVEAEAIGCVAATIAGDEKQLLPHHSNIDLIFPPVMEYTAQEGDLDFSRKRKYKEKDGSIPWKDLKLKKNLPIERDATVREFLCSQTFRHVIRPHCARKVQLEKSKWMAILDRYDGGGIIDRYCAEIEEHQQKGEQFILKLDPSSGDEFEDDTTVNEQTQQGKDGSGNAEDGDYGNGGETQHESSASDEGDSTWGQNCGHKPLALSKLVFKVNCLNLSINLRMSWGETSELLVVKFLPVVCDNHIGNAESAKDVLPYEVFYFCLSNSCQGFYFGPLCEVVNCNDGIMDLALPHKHWTYQIKSPLGEEPRADHRSERLRK</sequence>
<dbReference type="AlphaFoldDB" id="A0A5N5G6M2"/>
<proteinExistence type="predicted"/>
<protein>
    <submittedName>
        <fullName evidence="2">Uncharacterized protein</fullName>
    </submittedName>
</protein>
<keyword evidence="3" id="KW-1185">Reference proteome</keyword>
<reference evidence="2 3" key="3">
    <citation type="submission" date="2019-11" db="EMBL/GenBank/DDBJ databases">
        <title>A de novo genome assembly of a pear dwarfing rootstock.</title>
        <authorList>
            <person name="Wang F."/>
            <person name="Wang J."/>
            <person name="Li S."/>
            <person name="Zhang Y."/>
            <person name="Fang M."/>
            <person name="Ma L."/>
            <person name="Zhao Y."/>
            <person name="Jiang S."/>
        </authorList>
    </citation>
    <scope>NUCLEOTIDE SEQUENCE [LARGE SCALE GENOMIC DNA]</scope>
    <source>
        <strain evidence="2">S2</strain>
        <tissue evidence="2">Leaf</tissue>
    </source>
</reference>
<feature type="compositionally biased region" description="Acidic residues" evidence="1">
    <location>
        <begin position="369"/>
        <end position="378"/>
    </location>
</feature>
<organism evidence="2 3">
    <name type="scientific">Pyrus ussuriensis x Pyrus communis</name>
    <dbReference type="NCBI Taxonomy" id="2448454"/>
    <lineage>
        <taxon>Eukaryota</taxon>
        <taxon>Viridiplantae</taxon>
        <taxon>Streptophyta</taxon>
        <taxon>Embryophyta</taxon>
        <taxon>Tracheophyta</taxon>
        <taxon>Spermatophyta</taxon>
        <taxon>Magnoliopsida</taxon>
        <taxon>eudicotyledons</taxon>
        <taxon>Gunneridae</taxon>
        <taxon>Pentapetalae</taxon>
        <taxon>rosids</taxon>
        <taxon>fabids</taxon>
        <taxon>Rosales</taxon>
        <taxon>Rosaceae</taxon>
        <taxon>Amygdaloideae</taxon>
        <taxon>Maleae</taxon>
        <taxon>Pyrus</taxon>
    </lineage>
</organism>
<name>A0A5N5G6M2_9ROSA</name>
<reference evidence="2 3" key="1">
    <citation type="submission" date="2019-09" db="EMBL/GenBank/DDBJ databases">
        <authorList>
            <person name="Ou C."/>
        </authorList>
    </citation>
    <scope>NUCLEOTIDE SEQUENCE [LARGE SCALE GENOMIC DNA]</scope>
    <source>
        <strain evidence="2">S2</strain>
        <tissue evidence="2">Leaf</tissue>
    </source>
</reference>
<evidence type="ECO:0000313" key="3">
    <source>
        <dbReference type="Proteomes" id="UP000327157"/>
    </source>
</evidence>
<accession>A0A5N5G6M2</accession>
<comment type="caution">
    <text evidence="2">The sequence shown here is derived from an EMBL/GenBank/DDBJ whole genome shotgun (WGS) entry which is preliminary data.</text>
</comment>
<feature type="region of interest" description="Disordered" evidence="1">
    <location>
        <begin position="369"/>
        <end position="417"/>
    </location>
</feature>
<evidence type="ECO:0000256" key="1">
    <source>
        <dbReference type="SAM" id="MobiDB-lite"/>
    </source>
</evidence>
<dbReference type="EMBL" id="SMOL01000487">
    <property type="protein sequence ID" value="KAB2610827.1"/>
    <property type="molecule type" value="Genomic_DNA"/>
</dbReference>
<reference evidence="3" key="2">
    <citation type="submission" date="2019-10" db="EMBL/GenBank/DDBJ databases">
        <title>A de novo genome assembly of a pear dwarfing rootstock.</title>
        <authorList>
            <person name="Wang F."/>
            <person name="Wang J."/>
            <person name="Li S."/>
            <person name="Zhang Y."/>
            <person name="Fang M."/>
            <person name="Ma L."/>
            <person name="Zhao Y."/>
            <person name="Jiang S."/>
        </authorList>
    </citation>
    <scope>NUCLEOTIDE SEQUENCE [LARGE SCALE GENOMIC DNA]</scope>
</reference>
<feature type="compositionally biased region" description="Low complexity" evidence="1">
    <location>
        <begin position="1"/>
        <end position="17"/>
    </location>
</feature>
<gene>
    <name evidence="2" type="ORF">D8674_018859</name>
</gene>
<feature type="region of interest" description="Disordered" evidence="1">
    <location>
        <begin position="1"/>
        <end position="39"/>
    </location>
</feature>
<evidence type="ECO:0000313" key="2">
    <source>
        <dbReference type="EMBL" id="KAB2610827.1"/>
    </source>
</evidence>
<dbReference type="OrthoDB" id="1750978at2759"/>